<dbReference type="EMBL" id="GIKN01003029">
    <property type="protein sequence ID" value="NIE45302.1"/>
    <property type="molecule type" value="Transcribed_RNA"/>
</dbReference>
<reference evidence="1" key="1">
    <citation type="submission" date="2020-03" db="EMBL/GenBank/DDBJ databases">
        <title>A transcriptome and proteome of the tick Rhipicephalus microplus shaped by the genetic composition of its hosts and developmental stage.</title>
        <authorList>
            <person name="Garcia G.R."/>
            <person name="Ribeiro J.M.C."/>
            <person name="Maruyama S.R."/>
            <person name="Gardinasse L.G."/>
            <person name="Nelson K."/>
            <person name="Ferreira B.R."/>
            <person name="Andrade T.G."/>
            <person name="Santos I.K.F.M."/>
        </authorList>
    </citation>
    <scope>NUCLEOTIDE SEQUENCE</scope>
    <source>
        <strain evidence="1">NSGR</strain>
        <tissue evidence="1">Salivary glands</tissue>
    </source>
</reference>
<proteinExistence type="predicted"/>
<protein>
    <submittedName>
        <fullName evidence="1">Uncharacterized protein</fullName>
    </submittedName>
</protein>
<organism evidence="1">
    <name type="scientific">Rhipicephalus microplus</name>
    <name type="common">Cattle tick</name>
    <name type="synonym">Boophilus microplus</name>
    <dbReference type="NCBI Taxonomy" id="6941"/>
    <lineage>
        <taxon>Eukaryota</taxon>
        <taxon>Metazoa</taxon>
        <taxon>Ecdysozoa</taxon>
        <taxon>Arthropoda</taxon>
        <taxon>Chelicerata</taxon>
        <taxon>Arachnida</taxon>
        <taxon>Acari</taxon>
        <taxon>Parasitiformes</taxon>
        <taxon>Ixodida</taxon>
        <taxon>Ixodoidea</taxon>
        <taxon>Ixodidae</taxon>
        <taxon>Rhipicephalinae</taxon>
        <taxon>Rhipicephalus</taxon>
        <taxon>Boophilus</taxon>
    </lineage>
</organism>
<evidence type="ECO:0000313" key="1">
    <source>
        <dbReference type="EMBL" id="NIE45302.1"/>
    </source>
</evidence>
<dbReference type="AlphaFoldDB" id="A0A6G5A2R4"/>
<name>A0A6G5A2R4_RHIMP</name>
<accession>A0A6G5A2R4</accession>
<sequence>MLKSPVLLFQLLGSIRHRLHCTLQHQLLLFTQSGSPSLTSPRTMCIIHSRIPFNSILSYKTFCSACTCQSKRYSGRGSSAFSFRKEKCKYCDEGENGEASSLLHYQRT</sequence>